<organism evidence="7 8">
    <name type="scientific">Rhizobium rhizoryzae</name>
    <dbReference type="NCBI Taxonomy" id="451876"/>
    <lineage>
        <taxon>Bacteria</taxon>
        <taxon>Pseudomonadati</taxon>
        <taxon>Pseudomonadota</taxon>
        <taxon>Alphaproteobacteria</taxon>
        <taxon>Hyphomicrobiales</taxon>
        <taxon>Rhizobiaceae</taxon>
        <taxon>Rhizobium/Agrobacterium group</taxon>
        <taxon>Rhizobium</taxon>
    </lineage>
</organism>
<proteinExistence type="inferred from homology"/>
<evidence type="ECO:0000313" key="7">
    <source>
        <dbReference type="EMBL" id="MBB4146131.1"/>
    </source>
</evidence>
<dbReference type="InterPro" id="IPR052156">
    <property type="entry name" value="BCAA_Transport_ATP-bd_LivF"/>
</dbReference>
<accession>A0A7W6LKM0</accession>
<keyword evidence="4 7" id="KW-0067">ATP-binding</keyword>
<dbReference type="PROSITE" id="PS00211">
    <property type="entry name" value="ABC_TRANSPORTER_1"/>
    <property type="match status" value="1"/>
</dbReference>
<keyword evidence="3" id="KW-0547">Nucleotide-binding</keyword>
<gene>
    <name evidence="7" type="ORF">GGQ72_004701</name>
</gene>
<dbReference type="GO" id="GO:0015807">
    <property type="term" value="P:L-amino acid transport"/>
    <property type="evidence" value="ECO:0007669"/>
    <property type="project" value="TreeGrafter"/>
</dbReference>
<dbReference type="GO" id="GO:0015658">
    <property type="term" value="F:branched-chain amino acid transmembrane transporter activity"/>
    <property type="evidence" value="ECO:0007669"/>
    <property type="project" value="TreeGrafter"/>
</dbReference>
<name>A0A7W6LKM0_9HYPH</name>
<dbReference type="Pfam" id="PF00005">
    <property type="entry name" value="ABC_tran"/>
    <property type="match status" value="1"/>
</dbReference>
<dbReference type="PANTHER" id="PTHR43820">
    <property type="entry name" value="HIGH-AFFINITY BRANCHED-CHAIN AMINO ACID TRANSPORT ATP-BINDING PROTEIN LIVF"/>
    <property type="match status" value="1"/>
</dbReference>
<dbReference type="InterPro" id="IPR003593">
    <property type="entry name" value="AAA+_ATPase"/>
</dbReference>
<dbReference type="GO" id="GO:0005524">
    <property type="term" value="F:ATP binding"/>
    <property type="evidence" value="ECO:0007669"/>
    <property type="project" value="UniProtKB-KW"/>
</dbReference>
<reference evidence="7 8" key="1">
    <citation type="submission" date="2020-08" db="EMBL/GenBank/DDBJ databases">
        <title>Genomic Encyclopedia of Type Strains, Phase IV (KMG-IV): sequencing the most valuable type-strain genomes for metagenomic binning, comparative biology and taxonomic classification.</title>
        <authorList>
            <person name="Goeker M."/>
        </authorList>
    </citation>
    <scope>NUCLEOTIDE SEQUENCE [LARGE SCALE GENOMIC DNA]</scope>
    <source>
        <strain evidence="7 8">DSM 29514</strain>
    </source>
</reference>
<dbReference type="GO" id="GO:0016887">
    <property type="term" value="F:ATP hydrolysis activity"/>
    <property type="evidence" value="ECO:0007669"/>
    <property type="project" value="InterPro"/>
</dbReference>
<protein>
    <submittedName>
        <fullName evidence="7">Branched-chain amino acid transport system ATP-binding protein</fullName>
    </submittedName>
</protein>
<keyword evidence="8" id="KW-1185">Reference proteome</keyword>
<keyword evidence="2" id="KW-0813">Transport</keyword>
<evidence type="ECO:0000256" key="1">
    <source>
        <dbReference type="ARBA" id="ARBA00005417"/>
    </source>
</evidence>
<dbReference type="SMART" id="SM00382">
    <property type="entry name" value="AAA"/>
    <property type="match status" value="1"/>
</dbReference>
<dbReference type="InterPro" id="IPR003439">
    <property type="entry name" value="ABC_transporter-like_ATP-bd"/>
</dbReference>
<sequence length="256" mass="26690">MSSSPILTTQGLVAGYEPDLPIIRGVDISVAKGELVVLLGPNGAGKSTLVKAIAGLVPVFSGSMMLDGRDITHVAPHRKVAEGLAFVPQTENVFATMTILENLQIAVSYLPKAKRAAKIEELFQKFPDLATKPSRLAGALSGGQRQMLAVARALALDPPVIILDEPSAGLSPKIVGEVFQMLKAINAGGVTVVLVEQNVKAALAIADRAVILAEGRIRHEGTPAELADDPLIGRIYLGTAHATGVVATPSSERSLS</sequence>
<feature type="domain" description="ABC transporter" evidence="6">
    <location>
        <begin position="7"/>
        <end position="239"/>
    </location>
</feature>
<dbReference type="EMBL" id="JACIEC010000019">
    <property type="protein sequence ID" value="MBB4146131.1"/>
    <property type="molecule type" value="Genomic_DNA"/>
</dbReference>
<evidence type="ECO:0000313" key="8">
    <source>
        <dbReference type="Proteomes" id="UP000519897"/>
    </source>
</evidence>
<dbReference type="InterPro" id="IPR027417">
    <property type="entry name" value="P-loop_NTPase"/>
</dbReference>
<dbReference type="PANTHER" id="PTHR43820:SF7">
    <property type="entry name" value="BRANCHED-CHAIN AMINO ACID TRANSPORT ATP-BINDING PROTEIN LIVF-RELATED"/>
    <property type="match status" value="1"/>
</dbReference>
<evidence type="ECO:0000256" key="2">
    <source>
        <dbReference type="ARBA" id="ARBA00022448"/>
    </source>
</evidence>
<comment type="similarity">
    <text evidence="1">Belongs to the ABC transporter superfamily.</text>
</comment>
<dbReference type="InterPro" id="IPR017871">
    <property type="entry name" value="ABC_transporter-like_CS"/>
</dbReference>
<evidence type="ECO:0000256" key="5">
    <source>
        <dbReference type="ARBA" id="ARBA00022970"/>
    </source>
</evidence>
<dbReference type="CDD" id="cd03224">
    <property type="entry name" value="ABC_TM1139_LivF_branched"/>
    <property type="match status" value="1"/>
</dbReference>
<comment type="caution">
    <text evidence="7">The sequence shown here is derived from an EMBL/GenBank/DDBJ whole genome shotgun (WGS) entry which is preliminary data.</text>
</comment>
<dbReference type="PROSITE" id="PS50893">
    <property type="entry name" value="ABC_TRANSPORTER_2"/>
    <property type="match status" value="1"/>
</dbReference>
<keyword evidence="5" id="KW-0029">Amino-acid transport</keyword>
<evidence type="ECO:0000256" key="4">
    <source>
        <dbReference type="ARBA" id="ARBA00022840"/>
    </source>
</evidence>
<evidence type="ECO:0000256" key="3">
    <source>
        <dbReference type="ARBA" id="ARBA00022741"/>
    </source>
</evidence>
<dbReference type="Gene3D" id="3.40.50.300">
    <property type="entry name" value="P-loop containing nucleotide triphosphate hydrolases"/>
    <property type="match status" value="1"/>
</dbReference>
<dbReference type="RefSeq" id="WP_165130436.1">
    <property type="nucleotide sequence ID" value="NZ_CP049248.1"/>
</dbReference>
<evidence type="ECO:0000259" key="6">
    <source>
        <dbReference type="PROSITE" id="PS50893"/>
    </source>
</evidence>
<dbReference type="SUPFAM" id="SSF52540">
    <property type="entry name" value="P-loop containing nucleoside triphosphate hydrolases"/>
    <property type="match status" value="1"/>
</dbReference>
<dbReference type="Proteomes" id="UP000519897">
    <property type="component" value="Unassembled WGS sequence"/>
</dbReference>
<dbReference type="AlphaFoldDB" id="A0A7W6LKM0"/>